<dbReference type="GO" id="GO:0005524">
    <property type="term" value="F:ATP binding"/>
    <property type="evidence" value="ECO:0007669"/>
    <property type="project" value="UniProtKB-KW"/>
</dbReference>
<protein>
    <submittedName>
        <fullName evidence="4">Midasin-like protein</fullName>
    </submittedName>
</protein>
<feature type="compositionally biased region" description="Basic and acidic residues" evidence="3">
    <location>
        <begin position="232"/>
        <end position="242"/>
    </location>
</feature>
<accession>I2CR81</accession>
<dbReference type="AlphaFoldDB" id="I2CR81"/>
<dbReference type="GO" id="GO:0005634">
    <property type="term" value="C:nucleus"/>
    <property type="evidence" value="ECO:0007669"/>
    <property type="project" value="TreeGrafter"/>
</dbReference>
<organism evidence="4">
    <name type="scientific">Nannochloropsis gaditana (strain CCMP526)</name>
    <name type="common">Green microalga</name>
    <name type="synonym">Microchloropsis gaditana</name>
    <dbReference type="NCBI Taxonomy" id="1093141"/>
    <lineage>
        <taxon>Eukaryota</taxon>
        <taxon>Sar</taxon>
        <taxon>Stramenopiles</taxon>
        <taxon>Ochrophyta</taxon>
        <taxon>Eustigmatophyceae</taxon>
        <taxon>Eustigmatales</taxon>
        <taxon>Monodopsidaceae</taxon>
        <taxon>Nannochloropsis</taxon>
    </lineage>
</organism>
<name>I2CR81_NANGC</name>
<dbReference type="EMBL" id="JU980351">
    <property type="protein sequence ID" value="AFJ69414.1"/>
    <property type="molecule type" value="mRNA"/>
</dbReference>
<dbReference type="GO" id="GO:0000027">
    <property type="term" value="P:ribosomal large subunit assembly"/>
    <property type="evidence" value="ECO:0007669"/>
    <property type="project" value="TreeGrafter"/>
</dbReference>
<evidence type="ECO:0000256" key="1">
    <source>
        <dbReference type="ARBA" id="ARBA00022741"/>
    </source>
</evidence>
<reference evidence="4" key="2">
    <citation type="journal article" date="2012" name="Nat. Commun.">
        <title>Draft genome sequence and genetic transformation of the oleaginous alga Nannochloropis gaditana.</title>
        <authorList>
            <person name="Radakovits R."/>
            <person name="Jinkerson R.E."/>
            <person name="Fuerstenberg S.I."/>
            <person name="Tae H."/>
            <person name="Settlage R.E."/>
            <person name="Boore J.L."/>
            <person name="Posewitz M.C."/>
        </authorList>
    </citation>
    <scope>NUCLEOTIDE SEQUENCE</scope>
    <source>
        <strain evidence="4">CCMP526</strain>
    </source>
</reference>
<proteinExistence type="evidence at transcript level"/>
<dbReference type="GO" id="GO:0000055">
    <property type="term" value="P:ribosomal large subunit export from nucleus"/>
    <property type="evidence" value="ECO:0007669"/>
    <property type="project" value="TreeGrafter"/>
</dbReference>
<sequence length="399" mass="43225">MDSLFVRVGDEWKKAEARAKEESRKREALFLEREEKEARVNGEDAAALAATARREAMELQRLFPHDVEEEVMVGPMNEAAAALKSGNTQEGSSSDGSCAFGPGDEQVAAIVGIWTRLALSRRERERPGGRGGCQTIGSYQPILRRLCFRSSYYLASALALPMAPHPATRSGDGCASMPTVQDGLVLVPAMDQALEAAHLLALSMAVESLGANVTPALGKSAVPAHGQGNKRGSTDRCRREALDEGEDPDGGLHTLLEAGLWDETEGGAVRLKHRRLYDFHHDPAPVAEVRLLLPVLSPLLERIRTLLQQWPGHAGLIQAARAADRVRNLGVRSSLSRLLLGLEATLGAAQEWEAYASKSVSLGAEMAVLVPLVMRWRKIELESWPDLMELQARGVAGKA</sequence>
<dbReference type="GO" id="GO:0030687">
    <property type="term" value="C:preribosome, large subunit precursor"/>
    <property type="evidence" value="ECO:0007669"/>
    <property type="project" value="TreeGrafter"/>
</dbReference>
<evidence type="ECO:0000256" key="2">
    <source>
        <dbReference type="ARBA" id="ARBA00022840"/>
    </source>
</evidence>
<evidence type="ECO:0000313" key="4">
    <source>
        <dbReference type="EMBL" id="AFJ69414.1"/>
    </source>
</evidence>
<feature type="non-terminal residue" evidence="4">
    <location>
        <position position="399"/>
    </location>
</feature>
<dbReference type="PANTHER" id="PTHR48103:SF2">
    <property type="entry name" value="MIDASIN"/>
    <property type="match status" value="1"/>
</dbReference>
<reference evidence="4" key="1">
    <citation type="journal article" date="2012" name="Bioengineered">
        <title>Additional insights into the genome of the oleaginous model alga Nannochloropsis gaditana.</title>
        <authorList>
            <person name="Jinkerson R.E."/>
            <person name="Radakovits R."/>
            <person name="Posewitz M.C."/>
        </authorList>
    </citation>
    <scope>NUCLEOTIDE SEQUENCE</scope>
    <source>
        <strain evidence="4">CCMP526</strain>
    </source>
</reference>
<dbReference type="PANTHER" id="PTHR48103">
    <property type="entry name" value="MIDASIN-RELATED"/>
    <property type="match status" value="1"/>
</dbReference>
<keyword evidence="1" id="KW-0547">Nucleotide-binding</keyword>
<keyword evidence="2" id="KW-0067">ATP-binding</keyword>
<evidence type="ECO:0000256" key="3">
    <source>
        <dbReference type="SAM" id="MobiDB-lite"/>
    </source>
</evidence>
<feature type="region of interest" description="Disordered" evidence="3">
    <location>
        <begin position="220"/>
        <end position="249"/>
    </location>
</feature>
<gene>
    <name evidence="4" type="ORF">NGATSA_2021800</name>
</gene>